<dbReference type="PANTHER" id="PTHR34406:SF1">
    <property type="entry name" value="PROTEIN YCEI"/>
    <property type="match status" value="1"/>
</dbReference>
<dbReference type="InterPro" id="IPR007372">
    <property type="entry name" value="Lipid/polyisoprenoid-bd_YceI"/>
</dbReference>
<organism evidence="2 3">
    <name type="scientific">Pseudarcicella hirudinis</name>
    <dbReference type="NCBI Taxonomy" id="1079859"/>
    <lineage>
        <taxon>Bacteria</taxon>
        <taxon>Pseudomonadati</taxon>
        <taxon>Bacteroidota</taxon>
        <taxon>Cytophagia</taxon>
        <taxon>Cytophagales</taxon>
        <taxon>Flectobacillaceae</taxon>
        <taxon>Pseudarcicella</taxon>
    </lineage>
</organism>
<name>A0A1I5VBV0_9BACT</name>
<dbReference type="AlphaFoldDB" id="A0A1I5VBV0"/>
<dbReference type="RefSeq" id="WP_092018063.1">
    <property type="nucleotide sequence ID" value="NZ_FOXH01000009.1"/>
</dbReference>
<reference evidence="2 3" key="1">
    <citation type="submission" date="2016-10" db="EMBL/GenBank/DDBJ databases">
        <authorList>
            <person name="de Groot N.N."/>
        </authorList>
    </citation>
    <scope>NUCLEOTIDE SEQUENCE [LARGE SCALE GENOMIC DNA]</scope>
    <source>
        <strain evidence="3">E92,LMG 26720,CCM 7988</strain>
    </source>
</reference>
<feature type="domain" description="Lipid/polyisoprenoid-binding YceI-like" evidence="1">
    <location>
        <begin position="41"/>
        <end position="209"/>
    </location>
</feature>
<dbReference type="PANTHER" id="PTHR34406">
    <property type="entry name" value="PROTEIN YCEI"/>
    <property type="match status" value="1"/>
</dbReference>
<dbReference type="SMART" id="SM00867">
    <property type="entry name" value="YceI"/>
    <property type="match status" value="1"/>
</dbReference>
<proteinExistence type="predicted"/>
<dbReference type="InterPro" id="IPR036761">
    <property type="entry name" value="TTHA0802/YceI-like_sf"/>
</dbReference>
<evidence type="ECO:0000313" key="2">
    <source>
        <dbReference type="EMBL" id="SFQ04881.1"/>
    </source>
</evidence>
<evidence type="ECO:0000259" key="1">
    <source>
        <dbReference type="SMART" id="SM00867"/>
    </source>
</evidence>
<protein>
    <submittedName>
        <fullName evidence="2">Polyisoprenoid-binding protein YceI</fullName>
    </submittedName>
</protein>
<evidence type="ECO:0000313" key="3">
    <source>
        <dbReference type="Proteomes" id="UP000199306"/>
    </source>
</evidence>
<dbReference type="EMBL" id="FOXH01000009">
    <property type="protein sequence ID" value="SFQ04881.1"/>
    <property type="molecule type" value="Genomic_DNA"/>
</dbReference>
<gene>
    <name evidence="2" type="ORF">SAMN04515674_10926</name>
</gene>
<keyword evidence="3" id="KW-1185">Reference proteome</keyword>
<accession>A0A1I5VBV0</accession>
<dbReference type="Pfam" id="PF04264">
    <property type="entry name" value="YceI"/>
    <property type="match status" value="1"/>
</dbReference>
<dbReference type="SUPFAM" id="SSF101874">
    <property type="entry name" value="YceI-like"/>
    <property type="match status" value="1"/>
</dbReference>
<sequence>MKKLPVSSLVIVFLLVFISAFKSTDEKHPATRTARKVAAVKWSIDKAHSGVKFSVSHLVISEVEGSFKLFEGSMENTKADFSDAKINFTIDVNSINTDNEKRDAHLKSDDFFNAEKFPQIKFESSSFSPLGGNKYKLTGNLTIRDITKPVTFDVTYGGNTVMYGTTKAGFKAKTTINRFDYNLKWDKTTEGGGLVVGKDIDITVNTEMNQAK</sequence>
<dbReference type="Proteomes" id="UP000199306">
    <property type="component" value="Unassembled WGS sequence"/>
</dbReference>
<dbReference type="OrthoDB" id="9811006at2"/>
<dbReference type="Gene3D" id="2.40.128.110">
    <property type="entry name" value="Lipid/polyisoprenoid-binding, YceI-like"/>
    <property type="match status" value="1"/>
</dbReference>